<dbReference type="SUPFAM" id="SSF52540">
    <property type="entry name" value="P-loop containing nucleoside triphosphate hydrolases"/>
    <property type="match status" value="1"/>
</dbReference>
<name>A0A9P3PFC1_LYOSH</name>
<evidence type="ECO:0000313" key="1">
    <source>
        <dbReference type="EMBL" id="GLB34398.1"/>
    </source>
</evidence>
<reference evidence="1" key="1">
    <citation type="submission" date="2022-07" db="EMBL/GenBank/DDBJ databases">
        <title>The genome of Lyophyllum shimeji provides insight into the initial evolution of ectomycorrhizal fungal genome.</title>
        <authorList>
            <person name="Kobayashi Y."/>
            <person name="Shibata T."/>
            <person name="Hirakawa H."/>
            <person name="Shigenobu S."/>
            <person name="Nishiyama T."/>
            <person name="Yamada A."/>
            <person name="Hasebe M."/>
            <person name="Kawaguchi M."/>
        </authorList>
    </citation>
    <scope>NUCLEOTIDE SEQUENCE</scope>
    <source>
        <strain evidence="1">AT787</strain>
    </source>
</reference>
<dbReference type="AlphaFoldDB" id="A0A9P3PFC1"/>
<comment type="caution">
    <text evidence="1">The sequence shown here is derived from an EMBL/GenBank/DDBJ whole genome shotgun (WGS) entry which is preliminary data.</text>
</comment>
<dbReference type="InterPro" id="IPR052922">
    <property type="entry name" value="Cytidylate_Kinase-2"/>
</dbReference>
<dbReference type="PANTHER" id="PTHR37816">
    <property type="entry name" value="YALI0E33011P"/>
    <property type="match status" value="1"/>
</dbReference>
<accession>A0A9P3PFC1</accession>
<dbReference type="PANTHER" id="PTHR37816:SF1">
    <property type="entry name" value="TOXIN"/>
    <property type="match status" value="1"/>
</dbReference>
<organism evidence="1 2">
    <name type="scientific">Lyophyllum shimeji</name>
    <name type="common">Hon-shimeji</name>
    <name type="synonym">Tricholoma shimeji</name>
    <dbReference type="NCBI Taxonomy" id="47721"/>
    <lineage>
        <taxon>Eukaryota</taxon>
        <taxon>Fungi</taxon>
        <taxon>Dikarya</taxon>
        <taxon>Basidiomycota</taxon>
        <taxon>Agaricomycotina</taxon>
        <taxon>Agaricomycetes</taxon>
        <taxon>Agaricomycetidae</taxon>
        <taxon>Agaricales</taxon>
        <taxon>Tricholomatineae</taxon>
        <taxon>Lyophyllaceae</taxon>
        <taxon>Lyophyllum</taxon>
    </lineage>
</organism>
<proteinExistence type="predicted"/>
<evidence type="ECO:0000313" key="2">
    <source>
        <dbReference type="Proteomes" id="UP001063166"/>
    </source>
</evidence>
<sequence length="202" mass="23015">MPPPLLGDSEGRYKVRIVGNSGTGKSTTSAALAELLGVPYISLDQLFWEPGWTETPPERFHAKVREAIGQADKGWVVDGDFSSRGVSFVTDECTDLIWLDPPLALYFPRIFIRTMLRLFRLAPPCSPGCPERASEAFFSRESILWWCLSNHWRTRRRFQAWMVEMGVIAEQDTAGRKMRRIGGWGSDLRKWMSEVAEMCRAK</sequence>
<dbReference type="Gene3D" id="3.40.50.300">
    <property type="entry name" value="P-loop containing nucleotide triphosphate hydrolases"/>
    <property type="match status" value="1"/>
</dbReference>
<gene>
    <name evidence="1" type="ORF">LshimejAT787_0112820</name>
</gene>
<evidence type="ECO:0008006" key="3">
    <source>
        <dbReference type="Google" id="ProtNLM"/>
    </source>
</evidence>
<keyword evidence="2" id="KW-1185">Reference proteome</keyword>
<dbReference type="Proteomes" id="UP001063166">
    <property type="component" value="Unassembled WGS sequence"/>
</dbReference>
<dbReference type="OrthoDB" id="65590at2759"/>
<dbReference type="EMBL" id="BRPK01000001">
    <property type="protein sequence ID" value="GLB34398.1"/>
    <property type="molecule type" value="Genomic_DNA"/>
</dbReference>
<dbReference type="InterPro" id="IPR027417">
    <property type="entry name" value="P-loop_NTPase"/>
</dbReference>
<protein>
    <recommendedName>
        <fullName evidence="3">Adenylate kinase</fullName>
    </recommendedName>
</protein>